<keyword evidence="2" id="KW-0560">Oxidoreductase</keyword>
<dbReference type="PANTHER" id="PTHR46696:SF1">
    <property type="entry name" value="CYTOCHROME P450 YJIB-RELATED"/>
    <property type="match status" value="1"/>
</dbReference>
<keyword evidence="2" id="KW-0503">Monooxygenase</keyword>
<sequence length="112" mass="12062">HRTVAMDTVLGGVKISAGAKVLVFIGAANRDPRKWGDNADEFDLDRSASGHLAFGMGLHQCVGQPIARLEMEIILQQLLEREATIEPDGAPTPILHNVLRGFESLPVHITAA</sequence>
<name>A0ABX1JTJ5_9MICC</name>
<dbReference type="InterPro" id="IPR001128">
    <property type="entry name" value="Cyt_P450"/>
</dbReference>
<gene>
    <name evidence="3" type="ORF">HER39_19065</name>
</gene>
<reference evidence="3 4" key="1">
    <citation type="submission" date="2020-04" db="EMBL/GenBank/DDBJ databases">
        <authorList>
            <person name="Liu S."/>
        </authorList>
    </citation>
    <scope>NUCLEOTIDE SEQUENCE [LARGE SCALE GENOMIC DNA]</scope>
    <source>
        <strain evidence="3 4">CGMCC 1.15091</strain>
    </source>
</reference>
<keyword evidence="4" id="KW-1185">Reference proteome</keyword>
<evidence type="ECO:0000313" key="3">
    <source>
        <dbReference type="EMBL" id="NKX52633.1"/>
    </source>
</evidence>
<evidence type="ECO:0000313" key="4">
    <source>
        <dbReference type="Proteomes" id="UP000523795"/>
    </source>
</evidence>
<dbReference type="EMBL" id="JAAZSR010000636">
    <property type="protein sequence ID" value="NKX52633.1"/>
    <property type="molecule type" value="Genomic_DNA"/>
</dbReference>
<dbReference type="PRINTS" id="PR00359">
    <property type="entry name" value="BP450"/>
</dbReference>
<dbReference type="Pfam" id="PF00067">
    <property type="entry name" value="p450"/>
    <property type="match status" value="1"/>
</dbReference>
<dbReference type="InterPro" id="IPR017972">
    <property type="entry name" value="Cyt_P450_CS"/>
</dbReference>
<keyword evidence="2" id="KW-0479">Metal-binding</keyword>
<dbReference type="InterPro" id="IPR036396">
    <property type="entry name" value="Cyt_P450_sf"/>
</dbReference>
<dbReference type="Proteomes" id="UP000523795">
    <property type="component" value="Unassembled WGS sequence"/>
</dbReference>
<dbReference type="PROSITE" id="PS00086">
    <property type="entry name" value="CYTOCHROME_P450"/>
    <property type="match status" value="1"/>
</dbReference>
<feature type="non-terminal residue" evidence="3">
    <location>
        <position position="1"/>
    </location>
</feature>
<evidence type="ECO:0000256" key="2">
    <source>
        <dbReference type="RuleBase" id="RU000461"/>
    </source>
</evidence>
<dbReference type="InterPro" id="IPR002397">
    <property type="entry name" value="Cyt_P450_B"/>
</dbReference>
<protein>
    <submittedName>
        <fullName evidence="3">Cytochrome P450</fullName>
    </submittedName>
</protein>
<keyword evidence="2" id="KW-0408">Iron</keyword>
<keyword evidence="2" id="KW-0349">Heme</keyword>
<dbReference type="PANTHER" id="PTHR46696">
    <property type="entry name" value="P450, PUTATIVE (EUROFUNG)-RELATED"/>
    <property type="match status" value="1"/>
</dbReference>
<comment type="similarity">
    <text evidence="1 2">Belongs to the cytochrome P450 family.</text>
</comment>
<evidence type="ECO:0000256" key="1">
    <source>
        <dbReference type="ARBA" id="ARBA00010617"/>
    </source>
</evidence>
<organism evidence="3 4">
    <name type="scientific">Arthrobacter deserti</name>
    <dbReference type="NCBI Taxonomy" id="1742687"/>
    <lineage>
        <taxon>Bacteria</taxon>
        <taxon>Bacillati</taxon>
        <taxon>Actinomycetota</taxon>
        <taxon>Actinomycetes</taxon>
        <taxon>Micrococcales</taxon>
        <taxon>Micrococcaceae</taxon>
        <taxon>Arthrobacter</taxon>
    </lineage>
</organism>
<dbReference type="SUPFAM" id="SSF48264">
    <property type="entry name" value="Cytochrome P450"/>
    <property type="match status" value="1"/>
</dbReference>
<proteinExistence type="inferred from homology"/>
<comment type="caution">
    <text evidence="3">The sequence shown here is derived from an EMBL/GenBank/DDBJ whole genome shotgun (WGS) entry which is preliminary data.</text>
</comment>
<accession>A0ABX1JTJ5</accession>
<dbReference type="Gene3D" id="1.10.630.10">
    <property type="entry name" value="Cytochrome P450"/>
    <property type="match status" value="1"/>
</dbReference>